<dbReference type="InterPro" id="IPR018739">
    <property type="entry name" value="DUF2281"/>
</dbReference>
<evidence type="ECO:0000313" key="2">
    <source>
        <dbReference type="EMBL" id="OFV68790.1"/>
    </source>
</evidence>
<comment type="caution">
    <text evidence="2">The sequence shown here is derived from an EMBL/GenBank/DDBJ whole genome shotgun (WGS) entry which is preliminary data.</text>
</comment>
<feature type="domain" description="DUF2281" evidence="1">
    <location>
        <begin position="7"/>
        <end position="40"/>
    </location>
</feature>
<proteinExistence type="predicted"/>
<dbReference type="EMBL" id="LYOS01000001">
    <property type="protein sequence ID" value="OFV68790.1"/>
    <property type="molecule type" value="Genomic_DNA"/>
</dbReference>
<dbReference type="Proteomes" id="UP000186940">
    <property type="component" value="Unassembled WGS sequence"/>
</dbReference>
<evidence type="ECO:0000259" key="1">
    <source>
        <dbReference type="Pfam" id="PF10047"/>
    </source>
</evidence>
<dbReference type="AlphaFoldDB" id="A0A1F2PBK1"/>
<gene>
    <name evidence="2" type="ORF">SCAL_000466</name>
</gene>
<dbReference type="STRING" id="1838285.SCAL_000466"/>
<sequence>MEVKELILKEIEKIPEQYLTEILDFIRFLETKALEERMGTAIISETSLKKDWLKPEEDEAWQDL</sequence>
<organism evidence="2 3">
    <name type="scientific">Candidatus Syntropharchaeum caldarium</name>
    <dbReference type="NCBI Taxonomy" id="1838285"/>
    <lineage>
        <taxon>Archaea</taxon>
        <taxon>Methanobacteriati</taxon>
        <taxon>Methanobacteriota</taxon>
        <taxon>Stenosarchaea group</taxon>
        <taxon>Methanomicrobia</taxon>
        <taxon>Methanosarcinales</taxon>
        <taxon>ANME-2 cluster</taxon>
        <taxon>Candidatus Syntropharchaeum</taxon>
    </lineage>
</organism>
<evidence type="ECO:0000313" key="3">
    <source>
        <dbReference type="Proteomes" id="UP000186940"/>
    </source>
</evidence>
<dbReference type="PATRIC" id="fig|1838285.3.peg.470"/>
<dbReference type="Pfam" id="PF10047">
    <property type="entry name" value="DUF2281"/>
    <property type="match status" value="1"/>
</dbReference>
<protein>
    <recommendedName>
        <fullName evidence="1">DUF2281 domain-containing protein</fullName>
    </recommendedName>
</protein>
<accession>A0A1F2PBK1</accession>
<keyword evidence="3" id="KW-1185">Reference proteome</keyword>
<reference evidence="2" key="1">
    <citation type="submission" date="2016-05" db="EMBL/GenBank/DDBJ databases">
        <title>Microbial consortia oxidize butane by reversing methanogenesis.</title>
        <authorList>
            <person name="Laso-Perez R."/>
            <person name="Richter M."/>
            <person name="Wegener G."/>
            <person name="Musat F."/>
        </authorList>
    </citation>
    <scope>NUCLEOTIDE SEQUENCE [LARGE SCALE GENOMIC DNA]</scope>
    <source>
        <strain evidence="2">BOX2</strain>
    </source>
</reference>
<name>A0A1F2PBK1_9EURY</name>